<reference evidence="16" key="1">
    <citation type="submission" date="2016-11" db="UniProtKB">
        <authorList>
            <consortium name="WormBaseParasite"/>
        </authorList>
    </citation>
    <scope>IDENTIFICATION</scope>
</reference>
<dbReference type="WBParaSite" id="Hba_20732">
    <property type="protein sequence ID" value="Hba_20732"/>
    <property type="gene ID" value="Hba_20732"/>
</dbReference>
<feature type="active site" description="Nucleophile" evidence="12">
    <location>
        <position position="185"/>
    </location>
</feature>
<evidence type="ECO:0000256" key="11">
    <source>
        <dbReference type="PIRNR" id="PIRNR037470"/>
    </source>
</evidence>
<evidence type="ECO:0000256" key="12">
    <source>
        <dbReference type="PIRSR" id="PIRSR037470-50"/>
    </source>
</evidence>
<dbReference type="Proteomes" id="UP000095283">
    <property type="component" value="Unplaced"/>
</dbReference>
<dbReference type="InterPro" id="IPR051739">
    <property type="entry name" value="Rhomboid_IM_Serine_Proteases"/>
</dbReference>
<dbReference type="GO" id="GO:0006508">
    <property type="term" value="P:proteolysis"/>
    <property type="evidence" value="ECO:0007669"/>
    <property type="project" value="UniProtKB-KW"/>
</dbReference>
<feature type="transmembrane region" description="Helical" evidence="13">
    <location>
        <begin position="213"/>
        <end position="233"/>
    </location>
</feature>
<dbReference type="Pfam" id="PF01694">
    <property type="entry name" value="Rhomboid"/>
    <property type="match status" value="1"/>
</dbReference>
<dbReference type="EC" id="3.4.21.105" evidence="4"/>
<dbReference type="PIRSF" id="PIRSF037470">
    <property type="entry name" value="Rhomboid"/>
    <property type="match status" value="1"/>
</dbReference>
<dbReference type="SUPFAM" id="SSF144091">
    <property type="entry name" value="Rhomboid-like"/>
    <property type="match status" value="1"/>
</dbReference>
<proteinExistence type="inferred from homology"/>
<evidence type="ECO:0000256" key="1">
    <source>
        <dbReference type="ARBA" id="ARBA00000156"/>
    </source>
</evidence>
<dbReference type="PANTHER" id="PTHR45840">
    <property type="entry name" value="RHOMBOID-RELATED PROTEIN"/>
    <property type="match status" value="1"/>
</dbReference>
<evidence type="ECO:0000256" key="8">
    <source>
        <dbReference type="ARBA" id="ARBA00022825"/>
    </source>
</evidence>
<dbReference type="InterPro" id="IPR035952">
    <property type="entry name" value="Rhomboid-like_sf"/>
</dbReference>
<evidence type="ECO:0000256" key="6">
    <source>
        <dbReference type="ARBA" id="ARBA00022692"/>
    </source>
</evidence>
<dbReference type="InterPro" id="IPR017213">
    <property type="entry name" value="Peptidase_S54_rhomboid_met"/>
</dbReference>
<evidence type="ECO:0000256" key="4">
    <source>
        <dbReference type="ARBA" id="ARBA00013039"/>
    </source>
</evidence>
<keyword evidence="6 13" id="KW-0812">Transmembrane</keyword>
<comment type="subcellular location">
    <subcellularLocation>
        <location evidence="2">Membrane</location>
        <topology evidence="2">Multi-pass membrane protein</topology>
    </subcellularLocation>
</comment>
<dbReference type="InterPro" id="IPR022764">
    <property type="entry name" value="Peptidase_S54_rhomboid_dom"/>
</dbReference>
<name>A0A1I7XTB7_HETBA</name>
<evidence type="ECO:0000256" key="9">
    <source>
        <dbReference type="ARBA" id="ARBA00022989"/>
    </source>
</evidence>
<evidence type="ECO:0000256" key="5">
    <source>
        <dbReference type="ARBA" id="ARBA00022670"/>
    </source>
</evidence>
<feature type="transmembrane region" description="Helical" evidence="13">
    <location>
        <begin position="271"/>
        <end position="293"/>
    </location>
</feature>
<comment type="similarity">
    <text evidence="3 11">Belongs to the peptidase S54 family.</text>
</comment>
<sequence length="309" mass="35110">MLSEATSKYRNHYKAQFHRVTSKEAQSSQVKRALYAIADQVITPSQRVEVHSYIDEYTCCPPPIFILLITLVEISVFFYYFWSTPARKGEDIYTVCAGCYVNGHIGPLMFAPKLRVQAWRFGTYALLHAGLLHLMGNMVMQLLIGIPLEIVHKMWRIGPLYVMAVISGSLLQYSLDPKVYMVGASAGVYALITAHLANVLINWAEMPYRWVRLTVVCVFLTFDIGGAVFRRYFADECDTISHSAHLAGGITGFCFGVFILYNVVEHLWENIIKYLCLALYICFFVITIALTIYQEPDVKPIWDSAKCLE</sequence>
<dbReference type="FunFam" id="1.20.1540.10:FF:000007">
    <property type="entry name" value="Rhomboid like 2"/>
    <property type="match status" value="1"/>
</dbReference>
<feature type="transmembrane region" description="Helical" evidence="13">
    <location>
        <begin position="245"/>
        <end position="264"/>
    </location>
</feature>
<evidence type="ECO:0000256" key="2">
    <source>
        <dbReference type="ARBA" id="ARBA00004141"/>
    </source>
</evidence>
<dbReference type="PANTHER" id="PTHR45840:SF2">
    <property type="entry name" value="PROTEIN RHOMBOID-RELATED"/>
    <property type="match status" value="1"/>
</dbReference>
<dbReference type="AlphaFoldDB" id="A0A1I7XTB7"/>
<keyword evidence="8" id="KW-0720">Serine protease</keyword>
<protein>
    <recommendedName>
        <fullName evidence="4">rhomboid protease</fullName>
        <ecNumber evidence="4">3.4.21.105</ecNumber>
    </recommendedName>
</protein>
<comment type="catalytic activity">
    <reaction evidence="1">
        <text>Cleaves type-1 transmembrane domains using a catalytic dyad composed of serine and histidine that are contributed by different transmembrane domains.</text>
        <dbReference type="EC" id="3.4.21.105"/>
    </reaction>
</comment>
<keyword evidence="7" id="KW-0378">Hydrolase</keyword>
<keyword evidence="15" id="KW-1185">Reference proteome</keyword>
<feature type="transmembrane region" description="Helical" evidence="13">
    <location>
        <begin position="181"/>
        <end position="201"/>
    </location>
</feature>
<evidence type="ECO:0000259" key="14">
    <source>
        <dbReference type="Pfam" id="PF01694"/>
    </source>
</evidence>
<feature type="domain" description="Peptidase S54 rhomboid" evidence="14">
    <location>
        <begin position="117"/>
        <end position="261"/>
    </location>
</feature>
<evidence type="ECO:0000256" key="13">
    <source>
        <dbReference type="SAM" id="Phobius"/>
    </source>
</evidence>
<organism evidence="15 16">
    <name type="scientific">Heterorhabditis bacteriophora</name>
    <name type="common">Entomopathogenic nematode worm</name>
    <dbReference type="NCBI Taxonomy" id="37862"/>
    <lineage>
        <taxon>Eukaryota</taxon>
        <taxon>Metazoa</taxon>
        <taxon>Ecdysozoa</taxon>
        <taxon>Nematoda</taxon>
        <taxon>Chromadorea</taxon>
        <taxon>Rhabditida</taxon>
        <taxon>Rhabditina</taxon>
        <taxon>Rhabditomorpha</taxon>
        <taxon>Strongyloidea</taxon>
        <taxon>Heterorhabditidae</taxon>
        <taxon>Heterorhabditis</taxon>
    </lineage>
</organism>
<feature type="transmembrane region" description="Helical" evidence="13">
    <location>
        <begin position="124"/>
        <end position="146"/>
    </location>
</feature>
<evidence type="ECO:0000256" key="10">
    <source>
        <dbReference type="ARBA" id="ARBA00023136"/>
    </source>
</evidence>
<keyword evidence="5" id="KW-0645">Protease</keyword>
<evidence type="ECO:0000313" key="16">
    <source>
        <dbReference type="WBParaSite" id="Hba_20732"/>
    </source>
</evidence>
<evidence type="ECO:0000313" key="15">
    <source>
        <dbReference type="Proteomes" id="UP000095283"/>
    </source>
</evidence>
<dbReference type="GO" id="GO:0016020">
    <property type="term" value="C:membrane"/>
    <property type="evidence" value="ECO:0007669"/>
    <property type="project" value="UniProtKB-SubCell"/>
</dbReference>
<accession>A0A1I7XTB7</accession>
<feature type="transmembrane region" description="Helical" evidence="13">
    <location>
        <begin position="64"/>
        <end position="82"/>
    </location>
</feature>
<dbReference type="GO" id="GO:0004252">
    <property type="term" value="F:serine-type endopeptidase activity"/>
    <property type="evidence" value="ECO:0007669"/>
    <property type="project" value="UniProtKB-UniRule"/>
</dbReference>
<keyword evidence="10 13" id="KW-0472">Membrane</keyword>
<feature type="active site" evidence="12">
    <location>
        <position position="245"/>
    </location>
</feature>
<evidence type="ECO:0000256" key="3">
    <source>
        <dbReference type="ARBA" id="ARBA00009045"/>
    </source>
</evidence>
<keyword evidence="9 13" id="KW-1133">Transmembrane helix</keyword>
<evidence type="ECO:0000256" key="7">
    <source>
        <dbReference type="ARBA" id="ARBA00022801"/>
    </source>
</evidence>
<dbReference type="Gene3D" id="1.20.1540.10">
    <property type="entry name" value="Rhomboid-like"/>
    <property type="match status" value="1"/>
</dbReference>